<dbReference type="GO" id="GO:0004725">
    <property type="term" value="F:protein tyrosine phosphatase activity"/>
    <property type="evidence" value="ECO:0007669"/>
    <property type="project" value="UniProtKB-EC"/>
</dbReference>
<dbReference type="InterPro" id="IPR016130">
    <property type="entry name" value="Tyr_Pase_AS"/>
</dbReference>
<dbReference type="PROSITE" id="PS50835">
    <property type="entry name" value="IG_LIKE"/>
    <property type="match status" value="1"/>
</dbReference>
<keyword evidence="14" id="KW-0325">Glycoprotein</keyword>
<dbReference type="Ensembl" id="ENSCPVT00000017106.2">
    <property type="protein sequence ID" value="ENSCPVP00000016380.1"/>
    <property type="gene ID" value="ENSCPVG00000011816.2"/>
</dbReference>
<reference evidence="17" key="3">
    <citation type="submission" date="2025-09" db="UniProtKB">
        <authorList>
            <consortium name="Ensembl"/>
        </authorList>
    </citation>
    <scope>IDENTIFICATION</scope>
</reference>
<dbReference type="FunFam" id="2.60.40.10:FF:000025">
    <property type="entry name" value="receptor-type tyrosine-protein phosphatase U isoform X2"/>
    <property type="match status" value="1"/>
</dbReference>
<dbReference type="InterPro" id="IPR007110">
    <property type="entry name" value="Ig-like_dom"/>
</dbReference>
<dbReference type="SMART" id="SM00404">
    <property type="entry name" value="PTPc_motif"/>
    <property type="match status" value="2"/>
</dbReference>
<dbReference type="FunFam" id="2.60.40.10:FF:000019">
    <property type="entry name" value="receptor-type tyrosine-protein phosphatase kappa isoform X2"/>
    <property type="match status" value="1"/>
</dbReference>
<dbReference type="Pfam" id="PF00041">
    <property type="entry name" value="fn3"/>
    <property type="match status" value="1"/>
</dbReference>
<evidence type="ECO:0000256" key="11">
    <source>
        <dbReference type="ARBA" id="ARBA00023136"/>
    </source>
</evidence>
<reference evidence="17" key="1">
    <citation type="submission" date="2020-02" db="EMBL/GenBank/DDBJ databases">
        <authorList>
            <person name="Enbody D E."/>
            <person name="Pettersson E M."/>
        </authorList>
    </citation>
    <scope>NUCLEOTIDE SEQUENCE [LARGE SCALE GENOMIC DNA]</scope>
</reference>
<reference evidence="17" key="2">
    <citation type="submission" date="2025-08" db="UniProtKB">
        <authorList>
            <consortium name="Ensembl"/>
        </authorList>
    </citation>
    <scope>IDENTIFICATION</scope>
</reference>
<keyword evidence="9" id="KW-0904">Protein phosphatase</keyword>
<evidence type="ECO:0000256" key="14">
    <source>
        <dbReference type="ARBA" id="ARBA00023180"/>
    </source>
</evidence>
<comment type="subcellular location">
    <subcellularLocation>
        <location evidence="1">Membrane</location>
        <topology evidence="1">Single-pass type I membrane protein</topology>
    </subcellularLocation>
</comment>
<dbReference type="InterPro" id="IPR003595">
    <property type="entry name" value="Tyr_Pase_cat"/>
</dbReference>
<dbReference type="PANTHER" id="PTHR24051:SF12">
    <property type="entry name" value="PROTEIN-TYROSINE-PHOSPHATASE"/>
    <property type="match status" value="1"/>
</dbReference>
<keyword evidence="11" id="KW-0472">Membrane</keyword>
<dbReference type="FunFam" id="3.90.190.10:FF:000003">
    <property type="entry name" value="receptor-type tyrosine-protein phosphatase kappa isoform X1"/>
    <property type="match status" value="1"/>
</dbReference>
<evidence type="ECO:0000313" key="18">
    <source>
        <dbReference type="Proteomes" id="UP000694382"/>
    </source>
</evidence>
<dbReference type="FunFam" id="2.60.120.200:FF:000006">
    <property type="entry name" value="receptor-type tyrosine-protein phosphatase T isoform X1"/>
    <property type="match status" value="1"/>
</dbReference>
<dbReference type="SUPFAM" id="SSF48726">
    <property type="entry name" value="Immunoglobulin"/>
    <property type="match status" value="1"/>
</dbReference>
<dbReference type="InterPro" id="IPR051622">
    <property type="entry name" value="R-tyr_protein_phosphatases"/>
</dbReference>
<dbReference type="PROSITE" id="PS50060">
    <property type="entry name" value="MAM_2"/>
    <property type="match status" value="1"/>
</dbReference>
<dbReference type="Gene3D" id="2.60.120.200">
    <property type="match status" value="1"/>
</dbReference>
<dbReference type="CDD" id="cd14630">
    <property type="entry name" value="R-PTPc-T-1"/>
    <property type="match status" value="1"/>
</dbReference>
<evidence type="ECO:0000256" key="2">
    <source>
        <dbReference type="ARBA" id="ARBA00006396"/>
    </source>
</evidence>
<protein>
    <recommendedName>
        <fullName evidence="3">protein-tyrosine-phosphatase</fullName>
        <ecNumber evidence="3">3.1.3.48</ecNumber>
    </recommendedName>
</protein>
<proteinExistence type="inferred from homology"/>
<dbReference type="PROSITE" id="PS50055">
    <property type="entry name" value="TYR_PHOSPHATASE_PTP"/>
    <property type="match status" value="2"/>
</dbReference>
<dbReference type="CDD" id="cd06263">
    <property type="entry name" value="MAM"/>
    <property type="match status" value="1"/>
</dbReference>
<dbReference type="InterPro" id="IPR036179">
    <property type="entry name" value="Ig-like_dom_sf"/>
</dbReference>
<dbReference type="PROSITE" id="PS00740">
    <property type="entry name" value="MAM_1"/>
    <property type="match status" value="1"/>
</dbReference>
<dbReference type="Gene3D" id="2.60.40.10">
    <property type="entry name" value="Immunoglobulins"/>
    <property type="match status" value="4"/>
</dbReference>
<dbReference type="Pfam" id="PF23144">
    <property type="entry name" value="Fn3_PTPRU"/>
    <property type="match status" value="1"/>
</dbReference>
<dbReference type="InterPro" id="IPR000387">
    <property type="entry name" value="Tyr_Pase_dom"/>
</dbReference>
<evidence type="ECO:0000256" key="4">
    <source>
        <dbReference type="ARBA" id="ARBA00022553"/>
    </source>
</evidence>
<dbReference type="InterPro" id="IPR013320">
    <property type="entry name" value="ConA-like_dom_sf"/>
</dbReference>
<comment type="catalytic activity">
    <reaction evidence="16">
        <text>O-phospho-L-tyrosyl-[protein] + H2O = L-tyrosyl-[protein] + phosphate</text>
        <dbReference type="Rhea" id="RHEA:10684"/>
        <dbReference type="Rhea" id="RHEA-COMP:10136"/>
        <dbReference type="Rhea" id="RHEA-COMP:20101"/>
        <dbReference type="ChEBI" id="CHEBI:15377"/>
        <dbReference type="ChEBI" id="CHEBI:43474"/>
        <dbReference type="ChEBI" id="CHEBI:46858"/>
        <dbReference type="ChEBI" id="CHEBI:61978"/>
        <dbReference type="EC" id="3.1.3.48"/>
    </reaction>
</comment>
<evidence type="ECO:0000256" key="9">
    <source>
        <dbReference type="ARBA" id="ARBA00022912"/>
    </source>
</evidence>
<keyword evidence="8" id="KW-0378">Hydrolase</keyword>
<dbReference type="SMART" id="SM00060">
    <property type="entry name" value="FN3"/>
    <property type="match status" value="3"/>
</dbReference>
<evidence type="ECO:0000256" key="12">
    <source>
        <dbReference type="ARBA" id="ARBA00023157"/>
    </source>
</evidence>
<dbReference type="Proteomes" id="UP000694382">
    <property type="component" value="Chromosome 20"/>
</dbReference>
<name>A0A8C3N6H3_GEOPR</name>
<dbReference type="SMART" id="SM00137">
    <property type="entry name" value="MAM"/>
    <property type="match status" value="1"/>
</dbReference>
<dbReference type="InterPro" id="IPR057598">
    <property type="entry name" value="Fn3_PTPRU"/>
</dbReference>
<evidence type="ECO:0000256" key="15">
    <source>
        <dbReference type="ARBA" id="ARBA00023319"/>
    </source>
</evidence>
<dbReference type="InterPro" id="IPR036116">
    <property type="entry name" value="FN3_sf"/>
</dbReference>
<keyword evidence="4" id="KW-0597">Phosphoprotein</keyword>
<sequence length="1439" mass="162400">MKNNVQEISFIYFYFLCGCSFDEHYSNCGYSVALGTNGFTWEQINTWEKPTMDPAVPTGSFMMVNSSGRASGQKAHLLLPTLKENDTHCIDFHYYLSSRDRSSPGSLNVYVKVNGGPQGNPIWNVSGVVTEGWVKAELAISTFWPHFYQVIFESVSLKGHPGYIAVDEVRVLAHPCRKAPHFLRLQNVEVNVGQNATFQCIAGGKWSQHDKLWLQQWNGRDTALMVTRVVNHRRFSATVSVADTSQRSISKYRCVIRSDGGSGVSNYAELIVKEPPTPIAPPELLAVGATYLWIKPNANSIIGDGPIILKEVEYRTTTGNWAETHIVDSPNYKLWHLDPDVEYEIRVLLTRPGEGGTGPPGPPLTTRTKCADPVHGPQNVEVVDIRSRQLTLQWEPFGYAVTRCHSYNLTVHYQYVFNQQKFEAEELIQTSSHYTLRGLRPFMTIRLRLALSNPEGRMESEELVVQTEEDVPGPVPLESIQGGPFEEKIYVQWKPPNETNGIITLYEITYKAVGSLDPSADLSSQRGKVFKLRNETHHLFVGLYPGTTYSFTIKASTVKGFGPPITTRIATKISAPSMPEYDTDSPLNETDTTITVMLKPAQSRGAPVSVYQLVVKEEKLQKARRAADIIECFSVPVSYKNASSLDSPHYFAAELKPINLPVTQPFTVGDNKTYNGYWNAPLSPLKSYSIYFQALSKANGETKINCVRLATKGASTQNSNAVEPEKQVDSTVKMAGVIAGLLMFVIILLGAMLTIKRRRNAYSYSYYLKLAKKQKETQTSTQREMGPVATSDKTSTKLSAVHNEEAFSSSCQDVNGFISSDTVPSTTLLDSSHGELAQPTLTIQTHPYRSCEPVEMSYPRGQFQPAIRVADLLQHITQMKRGQGYGFKEEYEALPEGQTASWDTAKEDENRNKNRYGNIISYDHSRVRLQLLDGDPHSDYINANYIDGYHRPRHYIATQGPMQETVKDFWRMIWQENSASVVMVTNLVEVGRVKCVRYWPDDTEVYGDIKVTLIETEPLAEYVIRTFTVQKKGYHEIREIRQFHFTSWPDHGVPCYATGLLGFVRQVKFLNPPEAGPIVVHCSAGAGRTGCFIAIDIMLDMAENEGVVDIFNCVRELRSQRVNLVQTEEQYVFVHDAILEACLCGNTAIPVCEFRSIYYNISRLDPQTNSSQIKDEFQTLNIVTPRVRPEDCSIGLLPRNHDKNRCMDVLPLDRCLPFLISVDGESSNYINAALMDSHKQPAAFIVTQHPLPNTITDFWRLVFDYNCSSVVMLNEMDAAQLCMQYWPEKTSCCYGPIQVEFVSADIDEDIINRIFRICNMARPQDGYRIVQHLQYIGWPAYRDTPPSKRSLLKVVRRLEKWQEQYDGRDGRTVVHCLNGGGRSGTFCAICSVCEMIQQQNIIDVFHIVKTLRNNKSNMVESLEQYKFVYEVALEYLSSF</sequence>
<dbReference type="CDD" id="cd00063">
    <property type="entry name" value="FN3"/>
    <property type="match status" value="3"/>
</dbReference>
<organism evidence="17 18">
    <name type="scientific">Geospiza parvula</name>
    <name type="common">Small tree-finch</name>
    <name type="synonym">Camarhynchus parvulus</name>
    <dbReference type="NCBI Taxonomy" id="87175"/>
    <lineage>
        <taxon>Eukaryota</taxon>
        <taxon>Metazoa</taxon>
        <taxon>Chordata</taxon>
        <taxon>Craniata</taxon>
        <taxon>Vertebrata</taxon>
        <taxon>Euteleostomi</taxon>
        <taxon>Archelosauria</taxon>
        <taxon>Archosauria</taxon>
        <taxon>Dinosauria</taxon>
        <taxon>Saurischia</taxon>
        <taxon>Theropoda</taxon>
        <taxon>Coelurosauria</taxon>
        <taxon>Aves</taxon>
        <taxon>Neognathae</taxon>
        <taxon>Neoaves</taxon>
        <taxon>Telluraves</taxon>
        <taxon>Australaves</taxon>
        <taxon>Passeriformes</taxon>
        <taxon>Thraupidae</taxon>
        <taxon>Camarhynchus</taxon>
    </lineage>
</organism>
<keyword evidence="12" id="KW-1015">Disulfide bond</keyword>
<dbReference type="PRINTS" id="PR00020">
    <property type="entry name" value="MAMDOMAIN"/>
</dbReference>
<dbReference type="GO" id="GO:0016020">
    <property type="term" value="C:membrane"/>
    <property type="evidence" value="ECO:0007669"/>
    <property type="project" value="UniProtKB-SubCell"/>
</dbReference>
<dbReference type="PROSITE" id="PS51257">
    <property type="entry name" value="PROKAR_LIPOPROTEIN"/>
    <property type="match status" value="1"/>
</dbReference>
<keyword evidence="15" id="KW-0393">Immunoglobulin domain</keyword>
<dbReference type="CDD" id="cd14634">
    <property type="entry name" value="R-PTPc-T-2"/>
    <property type="match status" value="1"/>
</dbReference>
<comment type="similarity">
    <text evidence="2">Belongs to the protein-tyrosine phosphatase family. Receptor class 2B subfamily.</text>
</comment>
<dbReference type="SMART" id="SM00194">
    <property type="entry name" value="PTPc"/>
    <property type="match status" value="2"/>
</dbReference>
<evidence type="ECO:0000256" key="6">
    <source>
        <dbReference type="ARBA" id="ARBA00022729"/>
    </source>
</evidence>
<dbReference type="InterPro" id="IPR029021">
    <property type="entry name" value="Prot-tyrosine_phosphatase-like"/>
</dbReference>
<evidence type="ECO:0000256" key="1">
    <source>
        <dbReference type="ARBA" id="ARBA00004479"/>
    </source>
</evidence>
<dbReference type="SUPFAM" id="SSF49899">
    <property type="entry name" value="Concanavalin A-like lectins/glucanases"/>
    <property type="match status" value="1"/>
</dbReference>
<dbReference type="PRINTS" id="PR00700">
    <property type="entry name" value="PRTYPHPHTASE"/>
</dbReference>
<dbReference type="InterPro" id="IPR013783">
    <property type="entry name" value="Ig-like_fold"/>
</dbReference>
<keyword evidence="7" id="KW-0677">Repeat</keyword>
<accession>A0A8C3N6H3</accession>
<evidence type="ECO:0000313" key="17">
    <source>
        <dbReference type="Ensembl" id="ENSCPVP00000016380.1"/>
    </source>
</evidence>
<dbReference type="PROSITE" id="PS50853">
    <property type="entry name" value="FN3"/>
    <property type="match status" value="3"/>
</dbReference>
<dbReference type="EC" id="3.1.3.48" evidence="3"/>
<dbReference type="Pfam" id="PF00629">
    <property type="entry name" value="MAM"/>
    <property type="match status" value="1"/>
</dbReference>
<dbReference type="InterPro" id="IPR000998">
    <property type="entry name" value="MAM_dom"/>
</dbReference>
<keyword evidence="13" id="KW-0675">Receptor</keyword>
<evidence type="ECO:0000256" key="10">
    <source>
        <dbReference type="ARBA" id="ARBA00022989"/>
    </source>
</evidence>
<dbReference type="Gene3D" id="3.90.190.10">
    <property type="entry name" value="Protein tyrosine phosphatase superfamily"/>
    <property type="match status" value="2"/>
</dbReference>
<evidence type="ECO:0000256" key="13">
    <source>
        <dbReference type="ARBA" id="ARBA00023170"/>
    </source>
</evidence>
<dbReference type="FunFam" id="2.60.40.10:FF:000009">
    <property type="entry name" value="receptor-type tyrosine-protein phosphatase U isoform X1"/>
    <property type="match status" value="1"/>
</dbReference>
<dbReference type="FunFam" id="2.60.40.10:FF:000152">
    <property type="entry name" value="receptor-type tyrosine-protein phosphatase T isoform X1"/>
    <property type="match status" value="1"/>
</dbReference>
<dbReference type="PANTHER" id="PTHR24051">
    <property type="entry name" value="SUSHI DOMAIN-CONTAINING PROTEIN 1"/>
    <property type="match status" value="1"/>
</dbReference>
<dbReference type="PROSITE" id="PS50056">
    <property type="entry name" value="TYR_PHOSPHATASE_2"/>
    <property type="match status" value="2"/>
</dbReference>
<dbReference type="InterPro" id="IPR000242">
    <property type="entry name" value="PTP_cat"/>
</dbReference>
<keyword evidence="5" id="KW-0812">Transmembrane</keyword>
<dbReference type="SUPFAM" id="SSF52799">
    <property type="entry name" value="(Phosphotyrosine protein) phosphatases II"/>
    <property type="match status" value="2"/>
</dbReference>
<keyword evidence="6" id="KW-0732">Signal</keyword>
<evidence type="ECO:0000256" key="8">
    <source>
        <dbReference type="ARBA" id="ARBA00022801"/>
    </source>
</evidence>
<evidence type="ECO:0000256" key="7">
    <source>
        <dbReference type="ARBA" id="ARBA00022737"/>
    </source>
</evidence>
<dbReference type="Pfam" id="PF00102">
    <property type="entry name" value="Y_phosphatase"/>
    <property type="match status" value="2"/>
</dbReference>
<evidence type="ECO:0000256" key="5">
    <source>
        <dbReference type="ARBA" id="ARBA00022692"/>
    </source>
</evidence>
<evidence type="ECO:0000256" key="3">
    <source>
        <dbReference type="ARBA" id="ARBA00013064"/>
    </source>
</evidence>
<dbReference type="PROSITE" id="PS00383">
    <property type="entry name" value="TYR_PHOSPHATASE_1"/>
    <property type="match status" value="2"/>
</dbReference>
<evidence type="ECO:0000256" key="16">
    <source>
        <dbReference type="ARBA" id="ARBA00051722"/>
    </source>
</evidence>
<dbReference type="FunFam" id="3.90.190.10:FF:000005">
    <property type="entry name" value="receptor-type tyrosine-protein phosphatase kappa isoform X1"/>
    <property type="match status" value="1"/>
</dbReference>
<keyword evidence="10" id="KW-1133">Transmembrane helix</keyword>
<keyword evidence="18" id="KW-1185">Reference proteome</keyword>
<dbReference type="SUPFAM" id="SSF49265">
    <property type="entry name" value="Fibronectin type III"/>
    <property type="match status" value="2"/>
</dbReference>
<dbReference type="InterPro" id="IPR003961">
    <property type="entry name" value="FN3_dom"/>
</dbReference>